<reference evidence="1 2" key="1">
    <citation type="submission" date="2023-02" db="EMBL/GenBank/DDBJ databases">
        <title>Genome sequence of Lentisphaera profundi SAORIC-696.</title>
        <authorList>
            <person name="Kim e."/>
            <person name="Cho J.-C."/>
            <person name="Choi A."/>
            <person name="Kang I."/>
        </authorList>
    </citation>
    <scope>NUCLEOTIDE SEQUENCE [LARGE SCALE GENOMIC DNA]</scope>
    <source>
        <strain evidence="1 2">SAORIC-696</strain>
    </source>
</reference>
<dbReference type="EMBL" id="CP117811">
    <property type="protein sequence ID" value="WDE97038.1"/>
    <property type="molecule type" value="Genomic_DNA"/>
</dbReference>
<name>A0ABY7VS55_9BACT</name>
<dbReference type="Proteomes" id="UP001214250">
    <property type="component" value="Chromosome 1"/>
</dbReference>
<gene>
    <name evidence="1" type="ORF">PQO03_03585</name>
</gene>
<dbReference type="Pfam" id="PF11697">
    <property type="entry name" value="DUF3293"/>
    <property type="match status" value="1"/>
</dbReference>
<keyword evidence="2" id="KW-1185">Reference proteome</keyword>
<evidence type="ECO:0000313" key="1">
    <source>
        <dbReference type="EMBL" id="WDE97038.1"/>
    </source>
</evidence>
<accession>A0ABY7VS55</accession>
<dbReference type="RefSeq" id="WP_274151177.1">
    <property type="nucleotide sequence ID" value="NZ_CP117811.1"/>
</dbReference>
<dbReference type="InterPro" id="IPR021710">
    <property type="entry name" value="DUF3293"/>
</dbReference>
<sequence>MDDLIEAYKATDYLVPEFDLCIKIDQLSRDLNDLCESRKISSWVFITAFNPQSKLLDLEDNQERNTALENDIKDYDFYHALGKPHDQKWPVEESFFIININLEQALLLAKKYQQNAIVFGLQNSEAKLILNKDFKI</sequence>
<evidence type="ECO:0000313" key="2">
    <source>
        <dbReference type="Proteomes" id="UP001214250"/>
    </source>
</evidence>
<organism evidence="1 2">
    <name type="scientific">Lentisphaera profundi</name>
    <dbReference type="NCBI Taxonomy" id="1658616"/>
    <lineage>
        <taxon>Bacteria</taxon>
        <taxon>Pseudomonadati</taxon>
        <taxon>Lentisphaerota</taxon>
        <taxon>Lentisphaeria</taxon>
        <taxon>Lentisphaerales</taxon>
        <taxon>Lentisphaeraceae</taxon>
        <taxon>Lentisphaera</taxon>
    </lineage>
</organism>
<protein>
    <submittedName>
        <fullName evidence="1">DUF3293 domain-containing protein</fullName>
    </submittedName>
</protein>
<proteinExistence type="predicted"/>